<proteinExistence type="predicted"/>
<dbReference type="RefSeq" id="WP_088619870.1">
    <property type="nucleotide sequence ID" value="NZ_CP022129.1"/>
</dbReference>
<reference evidence="1 2" key="1">
    <citation type="submission" date="2017-06" db="EMBL/GenBank/DDBJ databases">
        <title>Genome Sequencing of the methanotroph Methylovulum psychrotolerants str. HV10-M2 isolated from a high-altitude environment.</title>
        <authorList>
            <person name="Mateos-Rivera A."/>
        </authorList>
    </citation>
    <scope>NUCLEOTIDE SEQUENCE [LARGE SCALE GENOMIC DNA]</scope>
    <source>
        <strain evidence="1 2">HV10_M2</strain>
    </source>
</reference>
<evidence type="ECO:0000313" key="2">
    <source>
        <dbReference type="Proteomes" id="UP000197019"/>
    </source>
</evidence>
<name>A0A1Z4C0D3_9GAMM</name>
<gene>
    <name evidence="1" type="ORF">CEK71_13465</name>
</gene>
<evidence type="ECO:0000313" key="1">
    <source>
        <dbReference type="EMBL" id="ASF46998.1"/>
    </source>
</evidence>
<keyword evidence="2" id="KW-1185">Reference proteome</keyword>
<dbReference type="AlphaFoldDB" id="A0A1Z4C0D3"/>
<accession>A0A1Z4C0D3</accession>
<dbReference type="EMBL" id="CP022129">
    <property type="protein sequence ID" value="ASF46998.1"/>
    <property type="molecule type" value="Genomic_DNA"/>
</dbReference>
<sequence>MTMIGIIKEGENSVTVLGVTYTADENGIIHIPKAGFSSEVFGRGWVSSKGYEQHLAREAAKATNPEGEGQAVVNATNNSPLVAAVTEAALPVASAADKPVVVSRDRKTAAVAEDMSSLAVQAK</sequence>
<organism evidence="1 2">
    <name type="scientific">Methylovulum psychrotolerans</name>
    <dbReference type="NCBI Taxonomy" id="1704499"/>
    <lineage>
        <taxon>Bacteria</taxon>
        <taxon>Pseudomonadati</taxon>
        <taxon>Pseudomonadota</taxon>
        <taxon>Gammaproteobacteria</taxon>
        <taxon>Methylococcales</taxon>
        <taxon>Methylococcaceae</taxon>
        <taxon>Methylovulum</taxon>
    </lineage>
</organism>
<protein>
    <submittedName>
        <fullName evidence="1">Uncharacterized protein</fullName>
    </submittedName>
</protein>
<dbReference type="Proteomes" id="UP000197019">
    <property type="component" value="Chromosome"/>
</dbReference>
<dbReference type="KEGG" id="mpsy:CEK71_13465"/>